<keyword evidence="1" id="KW-0472">Membrane</keyword>
<proteinExistence type="predicted"/>
<reference evidence="2" key="1">
    <citation type="journal article" date="2014" name="Front. Microbiol.">
        <title>High frequency of phylogenetically diverse reductive dehalogenase-homologous genes in deep subseafloor sedimentary metagenomes.</title>
        <authorList>
            <person name="Kawai M."/>
            <person name="Futagami T."/>
            <person name="Toyoda A."/>
            <person name="Takaki Y."/>
            <person name="Nishi S."/>
            <person name="Hori S."/>
            <person name="Arai W."/>
            <person name="Tsubouchi T."/>
            <person name="Morono Y."/>
            <person name="Uchiyama I."/>
            <person name="Ito T."/>
            <person name="Fujiyama A."/>
            <person name="Inagaki F."/>
            <person name="Takami H."/>
        </authorList>
    </citation>
    <scope>NUCLEOTIDE SEQUENCE</scope>
    <source>
        <strain evidence="2">Expedition CK06-06</strain>
    </source>
</reference>
<dbReference type="EMBL" id="BARW01035700">
    <property type="protein sequence ID" value="GAJ22253.1"/>
    <property type="molecule type" value="Genomic_DNA"/>
</dbReference>
<protein>
    <submittedName>
        <fullName evidence="2">Uncharacterized protein</fullName>
    </submittedName>
</protein>
<feature type="transmembrane region" description="Helical" evidence="1">
    <location>
        <begin position="155"/>
        <end position="172"/>
    </location>
</feature>
<sequence>LIEKNSKDAIVKKELLYLPFYRFLYEKRGRIVEKVFSALRSPPFLLFTIPSGSMVPIKEDNKEIFMKPEKNVSLFLEKMKKEKAKSLGEMLLLYLPFWKITISSGETIWLDALQGKIVTSNVLKAQKRTGKLIKSLLTGFFILLLVEGIAVSSSILRFLLQGVTAIAFFYFMRRKFNDEY</sequence>
<dbReference type="AlphaFoldDB" id="X1UXL6"/>
<feature type="non-terminal residue" evidence="2">
    <location>
        <position position="1"/>
    </location>
</feature>
<evidence type="ECO:0000256" key="1">
    <source>
        <dbReference type="SAM" id="Phobius"/>
    </source>
</evidence>
<evidence type="ECO:0000313" key="2">
    <source>
        <dbReference type="EMBL" id="GAJ22253.1"/>
    </source>
</evidence>
<comment type="caution">
    <text evidence="2">The sequence shown here is derived from an EMBL/GenBank/DDBJ whole genome shotgun (WGS) entry which is preliminary data.</text>
</comment>
<gene>
    <name evidence="2" type="ORF">S12H4_55622</name>
</gene>
<keyword evidence="1" id="KW-1133">Transmembrane helix</keyword>
<name>X1UXL6_9ZZZZ</name>
<accession>X1UXL6</accession>
<organism evidence="2">
    <name type="scientific">marine sediment metagenome</name>
    <dbReference type="NCBI Taxonomy" id="412755"/>
    <lineage>
        <taxon>unclassified sequences</taxon>
        <taxon>metagenomes</taxon>
        <taxon>ecological metagenomes</taxon>
    </lineage>
</organism>
<feature type="transmembrane region" description="Helical" evidence="1">
    <location>
        <begin position="132"/>
        <end position="149"/>
    </location>
</feature>
<keyword evidence="1" id="KW-0812">Transmembrane</keyword>